<proteinExistence type="predicted"/>
<dbReference type="Pfam" id="PF12223">
    <property type="entry name" value="DUF3602"/>
    <property type="match status" value="1"/>
</dbReference>
<dbReference type="PANTHER" id="PTHR34693">
    <property type="entry name" value="PROTEIN PAR32"/>
    <property type="match status" value="1"/>
</dbReference>
<feature type="compositionally biased region" description="Polar residues" evidence="1">
    <location>
        <begin position="169"/>
        <end position="179"/>
    </location>
</feature>
<organism evidence="2 3">
    <name type="scientific">Polychaeton citri CBS 116435</name>
    <dbReference type="NCBI Taxonomy" id="1314669"/>
    <lineage>
        <taxon>Eukaryota</taxon>
        <taxon>Fungi</taxon>
        <taxon>Dikarya</taxon>
        <taxon>Ascomycota</taxon>
        <taxon>Pezizomycotina</taxon>
        <taxon>Dothideomycetes</taxon>
        <taxon>Dothideomycetidae</taxon>
        <taxon>Capnodiales</taxon>
        <taxon>Capnodiaceae</taxon>
        <taxon>Polychaeton</taxon>
    </lineage>
</organism>
<sequence length="187" mass="19870">MVEMLNPPQDQVRSTSHGRGGAGNIAKRNVNDALNPEDFKTPTIKNDLYTTGRGGTGNMAMNLKEVPEMARAAQDVEAPVAHHKEAKGTIHWGRGGQGNKTTVGMTREEEKAAQQQERRARSKERTSSGTKDRASLGNIVDKGKDMLGLGGKKKSDADKNGPVGAKNGAVQNGNETATGTGEPVIRI</sequence>
<name>A0A9P4UK75_9PEZI</name>
<evidence type="ECO:0000313" key="3">
    <source>
        <dbReference type="Proteomes" id="UP000799441"/>
    </source>
</evidence>
<feature type="region of interest" description="Disordered" evidence="1">
    <location>
        <begin position="1"/>
        <end position="51"/>
    </location>
</feature>
<dbReference type="InterPro" id="IPR022024">
    <property type="entry name" value="DUF3602"/>
</dbReference>
<reference evidence="2" key="1">
    <citation type="journal article" date="2020" name="Stud. Mycol.">
        <title>101 Dothideomycetes genomes: a test case for predicting lifestyles and emergence of pathogens.</title>
        <authorList>
            <person name="Haridas S."/>
            <person name="Albert R."/>
            <person name="Binder M."/>
            <person name="Bloem J."/>
            <person name="Labutti K."/>
            <person name="Salamov A."/>
            <person name="Andreopoulos B."/>
            <person name="Baker S."/>
            <person name="Barry K."/>
            <person name="Bills G."/>
            <person name="Bluhm B."/>
            <person name="Cannon C."/>
            <person name="Castanera R."/>
            <person name="Culley D."/>
            <person name="Daum C."/>
            <person name="Ezra D."/>
            <person name="Gonzalez J."/>
            <person name="Henrissat B."/>
            <person name="Kuo A."/>
            <person name="Liang C."/>
            <person name="Lipzen A."/>
            <person name="Lutzoni F."/>
            <person name="Magnuson J."/>
            <person name="Mondo S."/>
            <person name="Nolan M."/>
            <person name="Ohm R."/>
            <person name="Pangilinan J."/>
            <person name="Park H.-J."/>
            <person name="Ramirez L."/>
            <person name="Alfaro M."/>
            <person name="Sun H."/>
            <person name="Tritt A."/>
            <person name="Yoshinaga Y."/>
            <person name="Zwiers L.-H."/>
            <person name="Turgeon B."/>
            <person name="Goodwin S."/>
            <person name="Spatafora J."/>
            <person name="Crous P."/>
            <person name="Grigoriev I."/>
        </authorList>
    </citation>
    <scope>NUCLEOTIDE SEQUENCE</scope>
    <source>
        <strain evidence="2">CBS 116435</strain>
    </source>
</reference>
<dbReference type="PANTHER" id="PTHR34693:SF1">
    <property type="entry name" value="PROTEIN PAR32"/>
    <property type="match status" value="1"/>
</dbReference>
<feature type="compositionally biased region" description="Basic and acidic residues" evidence="1">
    <location>
        <begin position="106"/>
        <end position="134"/>
    </location>
</feature>
<gene>
    <name evidence="2" type="ORF">K431DRAFT_277411</name>
</gene>
<dbReference type="AlphaFoldDB" id="A0A9P4UK75"/>
<dbReference type="OrthoDB" id="3063476at2759"/>
<keyword evidence="3" id="KW-1185">Reference proteome</keyword>
<dbReference type="EMBL" id="MU003850">
    <property type="protein sequence ID" value="KAF2717164.1"/>
    <property type="molecule type" value="Genomic_DNA"/>
</dbReference>
<accession>A0A9P4UK75</accession>
<feature type="region of interest" description="Disordered" evidence="1">
    <location>
        <begin position="81"/>
        <end position="187"/>
    </location>
</feature>
<dbReference type="InterPro" id="IPR053203">
    <property type="entry name" value="Cisplatin_resist-associated"/>
</dbReference>
<protein>
    <submittedName>
        <fullName evidence="2">Uncharacterized protein</fullName>
    </submittedName>
</protein>
<evidence type="ECO:0000256" key="1">
    <source>
        <dbReference type="SAM" id="MobiDB-lite"/>
    </source>
</evidence>
<comment type="caution">
    <text evidence="2">The sequence shown here is derived from an EMBL/GenBank/DDBJ whole genome shotgun (WGS) entry which is preliminary data.</text>
</comment>
<evidence type="ECO:0000313" key="2">
    <source>
        <dbReference type="EMBL" id="KAF2717164.1"/>
    </source>
</evidence>
<feature type="compositionally biased region" description="Polar residues" evidence="1">
    <location>
        <begin position="8"/>
        <end position="17"/>
    </location>
</feature>
<dbReference type="Proteomes" id="UP000799441">
    <property type="component" value="Unassembled WGS sequence"/>
</dbReference>